<dbReference type="InterPro" id="IPR002560">
    <property type="entry name" value="Transposase_DDE"/>
</dbReference>
<dbReference type="AlphaFoldDB" id="K0YF94"/>
<evidence type="ECO:0000259" key="2">
    <source>
        <dbReference type="Pfam" id="PF01610"/>
    </source>
</evidence>
<accession>K0YF94</accession>
<proteinExistence type="predicted"/>
<feature type="region of interest" description="Disordered" evidence="1">
    <location>
        <begin position="182"/>
        <end position="204"/>
    </location>
</feature>
<dbReference type="EMBL" id="AHAE01000057">
    <property type="protein sequence ID" value="EJZ81828.1"/>
    <property type="molecule type" value="Genomic_DNA"/>
</dbReference>
<protein>
    <recommendedName>
        <fullName evidence="2">Transposase IS204/IS1001/IS1096/IS1165 DDE domain-containing protein</fullName>
    </recommendedName>
</protein>
<dbReference type="HOGENOM" id="CLU_1342763_0_0_11"/>
<evidence type="ECO:0000256" key="1">
    <source>
        <dbReference type="SAM" id="MobiDB-lite"/>
    </source>
</evidence>
<evidence type="ECO:0000313" key="3">
    <source>
        <dbReference type="EMBL" id="EJZ81828.1"/>
    </source>
</evidence>
<comment type="caution">
    <text evidence="3">The sequence shown here is derived from an EMBL/GenBank/DDBJ whole genome shotgun (WGS) entry which is preliminary data.</text>
</comment>
<organism evidence="3 4">
    <name type="scientific">Corynebacterium otitidis ATCC 51513</name>
    <dbReference type="NCBI Taxonomy" id="883169"/>
    <lineage>
        <taxon>Bacteria</taxon>
        <taxon>Bacillati</taxon>
        <taxon>Actinomycetota</taxon>
        <taxon>Actinomycetes</taxon>
        <taxon>Mycobacteriales</taxon>
        <taxon>Corynebacteriaceae</taxon>
        <taxon>Corynebacterium</taxon>
    </lineage>
</organism>
<gene>
    <name evidence="3" type="ORF">HMPREF9719_01249</name>
</gene>
<dbReference type="Pfam" id="PF01610">
    <property type="entry name" value="DDE_Tnp_ISL3"/>
    <property type="match status" value="1"/>
</dbReference>
<dbReference type="Proteomes" id="UP000006078">
    <property type="component" value="Unassembled WGS sequence"/>
</dbReference>
<reference evidence="3 4" key="1">
    <citation type="submission" date="2012-08" db="EMBL/GenBank/DDBJ databases">
        <title>The Genome Sequence of Turicella otitidis ATCC 51513.</title>
        <authorList>
            <consortium name="The Broad Institute Genome Sequencing Platform"/>
            <person name="Earl A."/>
            <person name="Ward D."/>
            <person name="Feldgarden M."/>
            <person name="Gevers D."/>
            <person name="Huys G."/>
            <person name="Walker B."/>
            <person name="Young S.K."/>
            <person name="Zeng Q."/>
            <person name="Gargeya S."/>
            <person name="Fitzgerald M."/>
            <person name="Haas B."/>
            <person name="Abouelleil A."/>
            <person name="Alvarado L."/>
            <person name="Arachchi H.M."/>
            <person name="Berlin A.M."/>
            <person name="Chapman S.B."/>
            <person name="Goldberg J."/>
            <person name="Griggs A."/>
            <person name="Gujja S."/>
            <person name="Hansen M."/>
            <person name="Howarth C."/>
            <person name="Imamovic A."/>
            <person name="Larimer J."/>
            <person name="McCowen C."/>
            <person name="Montmayeur A."/>
            <person name="Murphy C."/>
            <person name="Neiman D."/>
            <person name="Pearson M."/>
            <person name="Priest M."/>
            <person name="Roberts A."/>
            <person name="Saif S."/>
            <person name="Shea T."/>
            <person name="Sisk P."/>
            <person name="Sykes S."/>
            <person name="Wortman J."/>
            <person name="Nusbaum C."/>
            <person name="Birren B."/>
        </authorList>
    </citation>
    <scope>NUCLEOTIDE SEQUENCE [LARGE SCALE GENOMIC DNA]</scope>
    <source>
        <strain evidence="3 4">ATCC 51513</strain>
    </source>
</reference>
<name>K0YF94_9CORY</name>
<sequence length="204" mass="22357">MCHRLHQAVPGGGRGKPTRRAVRYAIRKLVIEMPPISTIAAQLKVTWNAADDAVRAAAGEVSWGSLLDEHVWRHTNRGPTCVTVIVDLTPKTAPDSLHEANKHPVRKLAVVEGRSTAVLADWPRKLTPTWRCHIRVVAMGGFVRYTTAVDDMLPTAVTVMGADHVVAPASLAMKQCRQRLRRGFDGRRGRERDVAGHPEGSEGS</sequence>
<dbReference type="eggNOG" id="COG3464">
    <property type="taxonomic scope" value="Bacteria"/>
</dbReference>
<keyword evidence="4" id="KW-1185">Reference proteome</keyword>
<feature type="domain" description="Transposase IS204/IS1001/IS1096/IS1165 DDE" evidence="2">
    <location>
        <begin position="67"/>
        <end position="187"/>
    </location>
</feature>
<evidence type="ECO:0000313" key="4">
    <source>
        <dbReference type="Proteomes" id="UP000006078"/>
    </source>
</evidence>